<dbReference type="InterPro" id="IPR030378">
    <property type="entry name" value="G_CP_dom"/>
</dbReference>
<dbReference type="Proteomes" id="UP001233999">
    <property type="component" value="Unassembled WGS sequence"/>
</dbReference>
<dbReference type="PANTHER" id="PTHR45709:SF3">
    <property type="entry name" value="GUANINE NUCLEOTIDE-BINDING PROTEIN-LIKE 1"/>
    <property type="match status" value="1"/>
</dbReference>
<proteinExistence type="predicted"/>
<keyword evidence="3" id="KW-0342">GTP-binding</keyword>
<dbReference type="InterPro" id="IPR006073">
    <property type="entry name" value="GTP-bd"/>
</dbReference>
<evidence type="ECO:0000256" key="5">
    <source>
        <dbReference type="ARBA" id="ARBA00039902"/>
    </source>
</evidence>
<evidence type="ECO:0000256" key="1">
    <source>
        <dbReference type="ARBA" id="ARBA00022553"/>
    </source>
</evidence>
<organism evidence="8 9">
    <name type="scientific">Diploptera punctata</name>
    <name type="common">Pacific beetle cockroach</name>
    <dbReference type="NCBI Taxonomy" id="6984"/>
    <lineage>
        <taxon>Eukaryota</taxon>
        <taxon>Metazoa</taxon>
        <taxon>Ecdysozoa</taxon>
        <taxon>Arthropoda</taxon>
        <taxon>Hexapoda</taxon>
        <taxon>Insecta</taxon>
        <taxon>Pterygota</taxon>
        <taxon>Neoptera</taxon>
        <taxon>Polyneoptera</taxon>
        <taxon>Dictyoptera</taxon>
        <taxon>Blattodea</taxon>
        <taxon>Blaberoidea</taxon>
        <taxon>Blaberidae</taxon>
        <taxon>Diplopterinae</taxon>
        <taxon>Diploptera</taxon>
    </lineage>
</organism>
<reference evidence="8" key="1">
    <citation type="journal article" date="2023" name="IScience">
        <title>Live-bearing cockroach genome reveals convergent evolutionary mechanisms linked to viviparity in insects and beyond.</title>
        <authorList>
            <person name="Fouks B."/>
            <person name="Harrison M.C."/>
            <person name="Mikhailova A.A."/>
            <person name="Marchal E."/>
            <person name="English S."/>
            <person name="Carruthers M."/>
            <person name="Jennings E.C."/>
            <person name="Chiamaka E.L."/>
            <person name="Frigard R.A."/>
            <person name="Pippel M."/>
            <person name="Attardo G.M."/>
            <person name="Benoit J.B."/>
            <person name="Bornberg-Bauer E."/>
            <person name="Tobe S.S."/>
        </authorList>
    </citation>
    <scope>NUCLEOTIDE SEQUENCE</scope>
    <source>
        <strain evidence="8">Stay&amp;Tobe</strain>
    </source>
</reference>
<gene>
    <name evidence="8" type="ORF">L9F63_009344</name>
</gene>
<dbReference type="InterPro" id="IPR043358">
    <property type="entry name" value="GNL1-like"/>
</dbReference>
<feature type="compositionally biased region" description="Basic and acidic residues" evidence="6">
    <location>
        <begin position="480"/>
        <end position="491"/>
    </location>
</feature>
<dbReference type="PRINTS" id="PR00326">
    <property type="entry name" value="GTP1OBG"/>
</dbReference>
<sequence length="514" mass="59337">YALQFYRETEAEIRERKEAARKTIVQVPPSGLEIAIENYFMKELDFPKRPPWNFDMSREELEARENRYFTDQLQKKFGWKELSYFELNLETWRQLWRVLEMSDIVLIITDIRYCALMFPPSIYEFVTKTLHKEMILVLNKIDLAPAPLVVAWKHYFKEKYPSLHILTFTSYPVYNLRGNQENKAGLQVRRRRGKLRMATEGAKTLLQACKDIVKDEVDLSSWSKKISEEMELEFDDSEDIEVGETVEMKKVDTSYVEHEKYKDGILTIGCIGQPNVGKSSLMNAIMGKKVVSVSRTPGHTKHFQTIFLTSNVRLCDCPGLVFPSKVPKTLQVLMGSFPIAQLREPYSSVQHLAERLDLVKLLKLQHPENDEEWSSIDICDGWALKRRFYTARAARLDTYRAANNILRMALDGKICLCLHPPNFANKKEFWENNPDVQIVRWIQARSNDDQHEEDAFVSSEEEEERDNTKALETNDDDDICSGKDEGERSDSDSEDSGNDAAVGTSNKFAALVGD</sequence>
<dbReference type="CDD" id="cd01857">
    <property type="entry name" value="HSR1_MMR1"/>
    <property type="match status" value="1"/>
</dbReference>
<evidence type="ECO:0000256" key="6">
    <source>
        <dbReference type="SAM" id="MobiDB-lite"/>
    </source>
</evidence>
<protein>
    <recommendedName>
        <fullName evidence="5">Guanine nucleotide-binding protein-like 1</fullName>
    </recommendedName>
</protein>
<evidence type="ECO:0000259" key="7">
    <source>
        <dbReference type="PROSITE" id="PS51721"/>
    </source>
</evidence>
<keyword evidence="9" id="KW-1185">Reference proteome</keyword>
<dbReference type="Gene3D" id="3.40.50.300">
    <property type="entry name" value="P-loop containing nucleotide triphosphate hydrolases"/>
    <property type="match status" value="1"/>
</dbReference>
<comment type="function">
    <text evidence="4">Possible regulatory or functional link with the histocompatibility cluster.</text>
</comment>
<dbReference type="EMBL" id="JASPKZ010000425">
    <property type="protein sequence ID" value="KAJ9600374.1"/>
    <property type="molecule type" value="Genomic_DNA"/>
</dbReference>
<reference evidence="8" key="2">
    <citation type="submission" date="2023-05" db="EMBL/GenBank/DDBJ databases">
        <authorList>
            <person name="Fouks B."/>
        </authorList>
    </citation>
    <scope>NUCLEOTIDE SEQUENCE</scope>
    <source>
        <strain evidence="8">Stay&amp;Tobe</strain>
        <tissue evidence="8">Testes</tissue>
    </source>
</reference>
<name>A0AAD8ESE7_DIPPU</name>
<feature type="domain" description="CP-type G" evidence="7">
    <location>
        <begin position="92"/>
        <end position="323"/>
    </location>
</feature>
<dbReference type="AlphaFoldDB" id="A0AAD8ESE7"/>
<evidence type="ECO:0000256" key="3">
    <source>
        <dbReference type="ARBA" id="ARBA00023134"/>
    </source>
</evidence>
<evidence type="ECO:0000313" key="8">
    <source>
        <dbReference type="EMBL" id="KAJ9600374.1"/>
    </source>
</evidence>
<dbReference type="InterPro" id="IPR027417">
    <property type="entry name" value="P-loop_NTPase"/>
</dbReference>
<comment type="caution">
    <text evidence="8">The sequence shown here is derived from an EMBL/GenBank/DDBJ whole genome shotgun (WGS) entry which is preliminary data.</text>
</comment>
<dbReference type="PROSITE" id="PS51721">
    <property type="entry name" value="G_CP"/>
    <property type="match status" value="1"/>
</dbReference>
<dbReference type="GO" id="GO:0005525">
    <property type="term" value="F:GTP binding"/>
    <property type="evidence" value="ECO:0007669"/>
    <property type="project" value="UniProtKB-KW"/>
</dbReference>
<evidence type="ECO:0000256" key="2">
    <source>
        <dbReference type="ARBA" id="ARBA00022741"/>
    </source>
</evidence>
<accession>A0AAD8ESE7</accession>
<keyword evidence="2" id="KW-0547">Nucleotide-binding</keyword>
<evidence type="ECO:0000256" key="4">
    <source>
        <dbReference type="ARBA" id="ARBA00037770"/>
    </source>
</evidence>
<feature type="region of interest" description="Disordered" evidence="6">
    <location>
        <begin position="450"/>
        <end position="514"/>
    </location>
</feature>
<dbReference type="Pfam" id="PF01926">
    <property type="entry name" value="MMR_HSR1"/>
    <property type="match status" value="1"/>
</dbReference>
<keyword evidence="1" id="KW-0597">Phosphoprotein</keyword>
<feature type="non-terminal residue" evidence="8">
    <location>
        <position position="1"/>
    </location>
</feature>
<dbReference type="SUPFAM" id="SSF52540">
    <property type="entry name" value="P-loop containing nucleoside triphosphate hydrolases"/>
    <property type="match status" value="1"/>
</dbReference>
<evidence type="ECO:0000313" key="9">
    <source>
        <dbReference type="Proteomes" id="UP001233999"/>
    </source>
</evidence>
<dbReference type="GO" id="GO:0003924">
    <property type="term" value="F:GTPase activity"/>
    <property type="evidence" value="ECO:0007669"/>
    <property type="project" value="InterPro"/>
</dbReference>
<dbReference type="PANTHER" id="PTHR45709">
    <property type="entry name" value="LARGE SUBUNIT GTPASE 1 HOMOLOG-RELATED"/>
    <property type="match status" value="1"/>
</dbReference>